<keyword evidence="2" id="KW-1185">Reference proteome</keyword>
<sequence length="55" mass="5941">MVRDGKAIVAGYLTNRWDRAEISPTAQAQLAAVAGGQDPVTLNLDGLGRYRWCPP</sequence>
<dbReference type="EMBL" id="JAOL01000173">
    <property type="protein sequence ID" value="EUA86486.1"/>
    <property type="molecule type" value="Genomic_DNA"/>
</dbReference>
<keyword evidence="1" id="KW-0418">Kinase</keyword>
<name>A0ABN0QP79_MYCUL</name>
<evidence type="ECO:0000313" key="2">
    <source>
        <dbReference type="Proteomes" id="UP000020681"/>
    </source>
</evidence>
<proteinExistence type="predicted"/>
<accession>A0ABN0QP79</accession>
<evidence type="ECO:0000313" key="1">
    <source>
        <dbReference type="EMBL" id="EUA86486.1"/>
    </source>
</evidence>
<keyword evidence="1" id="KW-0808">Transferase</keyword>
<dbReference type="GO" id="GO:0016301">
    <property type="term" value="F:kinase activity"/>
    <property type="evidence" value="ECO:0007669"/>
    <property type="project" value="UniProtKB-KW"/>
</dbReference>
<reference evidence="1 2" key="1">
    <citation type="submission" date="2014-01" db="EMBL/GenBank/DDBJ databases">
        <authorList>
            <person name="Dobos K."/>
            <person name="Lenaerts A."/>
            <person name="Ordway D."/>
            <person name="DeGroote M.A."/>
            <person name="Parker T."/>
            <person name="Sizemore C."/>
            <person name="Tallon L.J."/>
            <person name="Sadzewicz L.K."/>
            <person name="Sengamalay N."/>
            <person name="Fraser C.M."/>
            <person name="Hine E."/>
            <person name="Shefchek K.A."/>
            <person name="Das S.P."/>
            <person name="Tettelin H."/>
        </authorList>
    </citation>
    <scope>NUCLEOTIDE SEQUENCE [LARGE SCALE GENOMIC DNA]</scope>
    <source>
        <strain evidence="1 2">Harvey</strain>
    </source>
</reference>
<gene>
    <name evidence="1" type="ORF">I551_7076</name>
</gene>
<dbReference type="Proteomes" id="UP000020681">
    <property type="component" value="Unassembled WGS sequence"/>
</dbReference>
<organism evidence="1 2">
    <name type="scientific">Mycobacterium ulcerans str. Harvey</name>
    <dbReference type="NCBI Taxonomy" id="1299332"/>
    <lineage>
        <taxon>Bacteria</taxon>
        <taxon>Bacillati</taxon>
        <taxon>Actinomycetota</taxon>
        <taxon>Actinomycetes</taxon>
        <taxon>Mycobacteriales</taxon>
        <taxon>Mycobacteriaceae</taxon>
        <taxon>Mycobacterium</taxon>
        <taxon>Mycobacterium ulcerans group</taxon>
    </lineage>
</organism>
<protein>
    <submittedName>
        <fullName evidence="1">Two-component sensor kinase TcrY domain protein</fullName>
    </submittedName>
</protein>
<comment type="caution">
    <text evidence="1">The sequence shown here is derived from an EMBL/GenBank/DDBJ whole genome shotgun (WGS) entry which is preliminary data.</text>
</comment>